<evidence type="ECO:0000313" key="7">
    <source>
        <dbReference type="EMBL" id="VUF14715.1"/>
    </source>
</evidence>
<evidence type="ECO:0000256" key="4">
    <source>
        <dbReference type="SAM" id="MobiDB-lite"/>
    </source>
</evidence>
<protein>
    <recommendedName>
        <fullName evidence="5">Glycosyltransferase 61 catalytic domain-containing protein</fullName>
    </recommendedName>
</protein>
<keyword evidence="2" id="KW-0808">Transferase</keyword>
<dbReference type="PANTHER" id="PTHR20961">
    <property type="entry name" value="GLYCOSYLTRANSFERASE"/>
    <property type="match status" value="1"/>
</dbReference>
<evidence type="ECO:0000256" key="2">
    <source>
        <dbReference type="ARBA" id="ARBA00022679"/>
    </source>
</evidence>
<evidence type="ECO:0000313" key="8">
    <source>
        <dbReference type="Proteomes" id="UP000401717"/>
    </source>
</evidence>
<evidence type="ECO:0000313" key="6">
    <source>
        <dbReference type="EMBL" id="GJD59064.1"/>
    </source>
</evidence>
<dbReference type="GO" id="GO:0016757">
    <property type="term" value="F:glycosyltransferase activity"/>
    <property type="evidence" value="ECO:0007669"/>
    <property type="project" value="UniProtKB-KW"/>
</dbReference>
<evidence type="ECO:0000313" key="9">
    <source>
        <dbReference type="Proteomes" id="UP001055303"/>
    </source>
</evidence>
<accession>A0A564G2M9</accession>
<dbReference type="AlphaFoldDB" id="A0A564G2M9"/>
<organism evidence="7 8">
    <name type="scientific">Methylobacterium dankookense</name>
    <dbReference type="NCBI Taxonomy" id="560405"/>
    <lineage>
        <taxon>Bacteria</taxon>
        <taxon>Pseudomonadati</taxon>
        <taxon>Pseudomonadota</taxon>
        <taxon>Alphaproteobacteria</taxon>
        <taxon>Hyphomicrobiales</taxon>
        <taxon>Methylobacteriaceae</taxon>
        <taxon>Methylobacterium</taxon>
    </lineage>
</organism>
<keyword evidence="9" id="KW-1185">Reference proteome</keyword>
<keyword evidence="1" id="KW-0328">Glycosyltransferase</keyword>
<dbReference type="InterPro" id="IPR049625">
    <property type="entry name" value="Glyco_transf_61_cat"/>
</dbReference>
<name>A0A564G2M9_9HYPH</name>
<reference evidence="6" key="3">
    <citation type="submission" date="2021-08" db="EMBL/GenBank/DDBJ databases">
        <authorList>
            <person name="Tani A."/>
            <person name="Ola A."/>
            <person name="Ogura Y."/>
            <person name="Katsura K."/>
            <person name="Hayashi T."/>
        </authorList>
    </citation>
    <scope>NUCLEOTIDE SEQUENCE</scope>
    <source>
        <strain evidence="6">DSM 22415</strain>
    </source>
</reference>
<evidence type="ECO:0000259" key="5">
    <source>
        <dbReference type="Pfam" id="PF04577"/>
    </source>
</evidence>
<gene>
    <name evidence="6" type="ORF">IFDJLNFL_4990</name>
    <name evidence="7" type="ORF">MTDSW087_04440</name>
</gene>
<evidence type="ECO:0000256" key="1">
    <source>
        <dbReference type="ARBA" id="ARBA00022676"/>
    </source>
</evidence>
<keyword evidence="3" id="KW-0325">Glycoprotein</keyword>
<dbReference type="OrthoDB" id="7169123at2"/>
<reference evidence="6" key="2">
    <citation type="journal article" date="2021" name="Front. Microbiol.">
        <title>Comprehensive Comparative Genomics and Phenotyping of Methylobacterium Species.</title>
        <authorList>
            <person name="Alessa O."/>
            <person name="Ogura Y."/>
            <person name="Fujitani Y."/>
            <person name="Takami H."/>
            <person name="Hayashi T."/>
            <person name="Sahin N."/>
            <person name="Tani A."/>
        </authorList>
    </citation>
    <scope>NUCLEOTIDE SEQUENCE</scope>
    <source>
        <strain evidence="6">DSM 22415</strain>
    </source>
</reference>
<feature type="region of interest" description="Disordered" evidence="4">
    <location>
        <begin position="329"/>
        <end position="348"/>
    </location>
</feature>
<dbReference type="Proteomes" id="UP000401717">
    <property type="component" value="Unassembled WGS sequence"/>
</dbReference>
<dbReference type="EMBL" id="BPQI01000184">
    <property type="protein sequence ID" value="GJD59064.1"/>
    <property type="molecule type" value="Genomic_DNA"/>
</dbReference>
<sequence length="489" mass="54040">MAGAWGAARPADGAMPFASMRQTFDRAPNRRPLRLKSAPGLPQFLWLISSIAICSNISHSKFQTSMMLDISRLGKITVDAQGLDDALAGHPDRIVKYILEPNRKIQLRQPFSTSSASGVDPDFARALSRNVAYHAAEINCCVYHDATILRSSLGVMLRPRACSAEWDTGSEGEHTSKQGLGAVDLDTLYNPPDESCGFKALQAGLFERADPNGLRGTPAQTVAGLSVLAANRWADNYRHWHSECIPAILAAKALLNGRDATWIVPRLTEFQKFSFDQIGIPRERILELGEQDACCERLLIVSSLFERTWVSGFVGARLKEYRSSVIASNRRAESGDGTEPDHDPQRQGIAAYRMPPRRLYVSRRDSSIRSITNESDVEELMTEFGFQIINNSTLSPDQQAKKFSEADVIVGPHGAGLTNAIFLPEGSVVVELRPSDVLGRSPFWDRSDWALCHALGLQYGMICFPNGGDRDEWQIDVGHLRSTLRTLGW</sequence>
<dbReference type="Pfam" id="PF04577">
    <property type="entry name" value="Glyco_transf_61"/>
    <property type="match status" value="1"/>
</dbReference>
<evidence type="ECO:0000256" key="3">
    <source>
        <dbReference type="ARBA" id="ARBA00023180"/>
    </source>
</evidence>
<dbReference type="EMBL" id="CABFVH010000038">
    <property type="protein sequence ID" value="VUF14715.1"/>
    <property type="molecule type" value="Genomic_DNA"/>
</dbReference>
<dbReference type="InterPro" id="IPR007657">
    <property type="entry name" value="Glycosyltransferase_61"/>
</dbReference>
<reference evidence="7 8" key="1">
    <citation type="submission" date="2019-06" db="EMBL/GenBank/DDBJ databases">
        <authorList>
            <person name="Rodrigo-Torres L."/>
            <person name="Arahal R. D."/>
            <person name="Lucena T."/>
        </authorList>
    </citation>
    <scope>NUCLEOTIDE SEQUENCE [LARGE SCALE GENOMIC DNA]</scope>
    <source>
        <strain evidence="7 8">SW08-7</strain>
    </source>
</reference>
<feature type="domain" description="Glycosyltransferase 61 catalytic" evidence="5">
    <location>
        <begin position="237"/>
        <end position="430"/>
    </location>
</feature>
<proteinExistence type="predicted"/>
<dbReference type="Proteomes" id="UP001055303">
    <property type="component" value="Unassembled WGS sequence"/>
</dbReference>
<feature type="compositionally biased region" description="Basic and acidic residues" evidence="4">
    <location>
        <begin position="330"/>
        <end position="345"/>
    </location>
</feature>